<dbReference type="InterPro" id="IPR001806">
    <property type="entry name" value="Small_GTPase"/>
</dbReference>
<reference evidence="4" key="3">
    <citation type="submission" date="2025-09" db="UniProtKB">
        <authorList>
            <consortium name="Ensembl"/>
        </authorList>
    </citation>
    <scope>IDENTIFICATION</scope>
</reference>
<dbReference type="OMA" id="INGMEIM"/>
<dbReference type="Pfam" id="PF00071">
    <property type="entry name" value="Ras"/>
    <property type="match status" value="1"/>
</dbReference>
<name>H3C1B1_TETNG</name>
<evidence type="ECO:0000313" key="5">
    <source>
        <dbReference type="Proteomes" id="UP000007303"/>
    </source>
</evidence>
<dbReference type="PANTHER" id="PTHR47977">
    <property type="entry name" value="RAS-RELATED PROTEIN RAB"/>
    <property type="match status" value="1"/>
</dbReference>
<dbReference type="NCBIfam" id="TIGR00231">
    <property type="entry name" value="small_GTP"/>
    <property type="match status" value="1"/>
</dbReference>
<reference evidence="4" key="2">
    <citation type="submission" date="2025-08" db="UniProtKB">
        <authorList>
            <consortium name="Ensembl"/>
        </authorList>
    </citation>
    <scope>IDENTIFICATION</scope>
</reference>
<dbReference type="Gene3D" id="3.40.50.300">
    <property type="entry name" value="P-loop containing nucleotide triphosphate hydrolases"/>
    <property type="match status" value="1"/>
</dbReference>
<dbReference type="GO" id="GO:0003924">
    <property type="term" value="F:GTPase activity"/>
    <property type="evidence" value="ECO:0007669"/>
    <property type="project" value="InterPro"/>
</dbReference>
<organism evidence="4 5">
    <name type="scientific">Tetraodon nigroviridis</name>
    <name type="common">Spotted green pufferfish</name>
    <name type="synonym">Chelonodon nigroviridis</name>
    <dbReference type="NCBI Taxonomy" id="99883"/>
    <lineage>
        <taxon>Eukaryota</taxon>
        <taxon>Metazoa</taxon>
        <taxon>Chordata</taxon>
        <taxon>Craniata</taxon>
        <taxon>Vertebrata</taxon>
        <taxon>Euteleostomi</taxon>
        <taxon>Actinopterygii</taxon>
        <taxon>Neopterygii</taxon>
        <taxon>Teleostei</taxon>
        <taxon>Neoteleostei</taxon>
        <taxon>Acanthomorphata</taxon>
        <taxon>Eupercaria</taxon>
        <taxon>Tetraodontiformes</taxon>
        <taxon>Tetradontoidea</taxon>
        <taxon>Tetraodontidae</taxon>
        <taxon>Tetraodon</taxon>
    </lineage>
</organism>
<dbReference type="SMART" id="SM00173">
    <property type="entry name" value="RAS"/>
    <property type="match status" value="1"/>
</dbReference>
<dbReference type="AlphaFoldDB" id="H3C1B1"/>
<evidence type="ECO:0000256" key="3">
    <source>
        <dbReference type="ARBA" id="ARBA00023288"/>
    </source>
</evidence>
<reference evidence="5" key="1">
    <citation type="journal article" date="2004" name="Nature">
        <title>Genome duplication in the teleost fish Tetraodon nigroviridis reveals the early vertebrate proto-karyotype.</title>
        <authorList>
            <person name="Jaillon O."/>
            <person name="Aury J.-M."/>
            <person name="Brunet F."/>
            <person name="Petit J.-L."/>
            <person name="Stange-Thomann N."/>
            <person name="Mauceli E."/>
            <person name="Bouneau L."/>
            <person name="Fischer C."/>
            <person name="Ozouf-Costaz C."/>
            <person name="Bernot A."/>
            <person name="Nicaud S."/>
            <person name="Jaffe D."/>
            <person name="Fisher S."/>
            <person name="Lutfalla G."/>
            <person name="Dossat C."/>
            <person name="Segurens B."/>
            <person name="Dasilva C."/>
            <person name="Salanoubat M."/>
            <person name="Levy M."/>
            <person name="Boudet N."/>
            <person name="Castellano S."/>
            <person name="Anthouard V."/>
            <person name="Jubin C."/>
            <person name="Castelli V."/>
            <person name="Katinka M."/>
            <person name="Vacherie B."/>
            <person name="Biemont C."/>
            <person name="Skalli Z."/>
            <person name="Cattolico L."/>
            <person name="Poulain J."/>
            <person name="De Berardinis V."/>
            <person name="Cruaud C."/>
            <person name="Duprat S."/>
            <person name="Brottier P."/>
            <person name="Coutanceau J.-P."/>
            <person name="Gouzy J."/>
            <person name="Parra G."/>
            <person name="Lardier G."/>
            <person name="Chapple C."/>
            <person name="McKernan K.J."/>
            <person name="McEwan P."/>
            <person name="Bosak S."/>
            <person name="Kellis M."/>
            <person name="Volff J.-N."/>
            <person name="Guigo R."/>
            <person name="Zody M.C."/>
            <person name="Mesirov J."/>
            <person name="Lindblad-Toh K."/>
            <person name="Birren B."/>
            <person name="Nusbaum C."/>
            <person name="Kahn D."/>
            <person name="Robinson-Rechavi M."/>
            <person name="Laudet V."/>
            <person name="Schachter V."/>
            <person name="Quetier F."/>
            <person name="Saurin W."/>
            <person name="Scarpelli C."/>
            <person name="Wincker P."/>
            <person name="Lander E.S."/>
            <person name="Weissenbach J."/>
            <person name="Roest Crollius H."/>
        </authorList>
    </citation>
    <scope>NUCLEOTIDE SEQUENCE [LARGE SCALE GENOMIC DNA]</scope>
</reference>
<accession>H3C1B1</accession>
<dbReference type="HOGENOM" id="CLU_041217_10_6_1"/>
<dbReference type="SMART" id="SM00174">
    <property type="entry name" value="RHO"/>
    <property type="match status" value="1"/>
</dbReference>
<dbReference type="GeneTree" id="ENSGT00940000160379"/>
<dbReference type="Proteomes" id="UP000007303">
    <property type="component" value="Unassembled WGS sequence"/>
</dbReference>
<dbReference type="GO" id="GO:0005525">
    <property type="term" value="F:GTP binding"/>
    <property type="evidence" value="ECO:0007669"/>
    <property type="project" value="UniProtKB-KW"/>
</dbReference>
<dbReference type="PROSITE" id="PS51421">
    <property type="entry name" value="RAS"/>
    <property type="match status" value="1"/>
</dbReference>
<dbReference type="STRING" id="99883.ENSTNIP00000002027"/>
<dbReference type="PROSITE" id="PS51419">
    <property type="entry name" value="RAB"/>
    <property type="match status" value="1"/>
</dbReference>
<evidence type="ECO:0000313" key="4">
    <source>
        <dbReference type="Ensembl" id="ENSTNIP00000002027.1"/>
    </source>
</evidence>
<keyword evidence="3" id="KW-0449">Lipoprotein</keyword>
<dbReference type="PRINTS" id="PR00449">
    <property type="entry name" value="RASTRNSFRMNG"/>
</dbReference>
<dbReference type="InterPro" id="IPR005225">
    <property type="entry name" value="Small_GTP-bd"/>
</dbReference>
<protein>
    <submittedName>
        <fullName evidence="4">Uncharacterized protein</fullName>
    </submittedName>
</protein>
<dbReference type="FunFam" id="3.40.50.300:FF:001129">
    <property type="entry name" value="ras-related protein Rab-44 isoform X2"/>
    <property type="match status" value="1"/>
</dbReference>
<evidence type="ECO:0000256" key="1">
    <source>
        <dbReference type="ARBA" id="ARBA00022741"/>
    </source>
</evidence>
<keyword evidence="2" id="KW-0342">GTP-binding</keyword>
<dbReference type="PROSITE" id="PS51417">
    <property type="entry name" value="ARF"/>
    <property type="match status" value="1"/>
</dbReference>
<keyword evidence="5" id="KW-1185">Reference proteome</keyword>
<dbReference type="SUPFAM" id="SSF52540">
    <property type="entry name" value="P-loop containing nucleoside triphosphate hydrolases"/>
    <property type="match status" value="1"/>
</dbReference>
<dbReference type="InterPro" id="IPR027417">
    <property type="entry name" value="P-loop_NTPase"/>
</dbReference>
<sequence length="168" mass="18773">DRLFKVVLVGNSSVGKTSLLRSFCEGRFHPSTTATVGIDYSVKTLTLDNMQVAMQLWDTAGQERYRSITKQFFRKADGVVVMYDVTVEESFRAVKPWFANVQEAAGEGIPILLLGNKMDMTEHREVSFKEAEKVAQENKVMFSEVSAYTSKNVTESLTHLASLILAPN</sequence>
<keyword evidence="1" id="KW-0547">Nucleotide-binding</keyword>
<dbReference type="InterPro" id="IPR050227">
    <property type="entry name" value="Rab"/>
</dbReference>
<dbReference type="InParanoid" id="H3C1B1"/>
<dbReference type="SMART" id="SM00175">
    <property type="entry name" value="RAB"/>
    <property type="match status" value="1"/>
</dbReference>
<dbReference type="Ensembl" id="ENSTNIT00000003074.1">
    <property type="protein sequence ID" value="ENSTNIP00000002027.1"/>
    <property type="gene ID" value="ENSTNIG00000001448.1"/>
</dbReference>
<proteinExistence type="predicted"/>
<evidence type="ECO:0000256" key="2">
    <source>
        <dbReference type="ARBA" id="ARBA00023134"/>
    </source>
</evidence>
<dbReference type="CDD" id="cd00154">
    <property type="entry name" value="Rab"/>
    <property type="match status" value="1"/>
</dbReference>
<dbReference type="PROSITE" id="PS51420">
    <property type="entry name" value="RHO"/>
    <property type="match status" value="1"/>
</dbReference>